<keyword evidence="3" id="KW-1185">Reference proteome</keyword>
<dbReference type="CDD" id="cd12105">
    <property type="entry name" value="HmuY"/>
    <property type="match status" value="1"/>
</dbReference>
<dbReference type="RefSeq" id="WP_076562189.1">
    <property type="nucleotide sequence ID" value="NZ_CP033929.1"/>
</dbReference>
<dbReference type="Proteomes" id="UP000185725">
    <property type="component" value="Unassembled WGS sequence"/>
</dbReference>
<sequence length="368" mass="40771">MKKILFCLLVGTSFISQSCIKDNEDAVAVPPIEGSIIDPRVGGATEPNQVWYDLSKKEELVTKRTDWDFAFYSGNEFKVVLNSSIMMAAAKIPNVTELSQVTPSTVAVLQTQVLVANFNAANEVYIDDVKGNFPEGYTAISEIKANSSENGIYLVNMGKHIYEGSVPVGTVTTGGSERGWKKVQIARAGNGYTIKSADINGDNYFEITVTKNTAYNYNFVSVVNKKEVFIQPEKKNWDLCFTVFTNTITGSGSYIYADFVNNNNVGGVGAYEVVIPSPASGLEAYNNFKVTDIEQSKLIYNDHRVIGANWRNPVGTNGLEVFGDRFYIIKDADGYYFKLRFTRLTKAATDEFGLKGERGFPQFEYKPL</sequence>
<evidence type="ECO:0000313" key="3">
    <source>
        <dbReference type="Proteomes" id="UP000185725"/>
    </source>
</evidence>
<dbReference type="EMBL" id="UFVS01000001">
    <property type="protein sequence ID" value="SUX44358.1"/>
    <property type="molecule type" value="Genomic_DNA"/>
</dbReference>
<proteinExistence type="predicted"/>
<dbReference type="Proteomes" id="UP000255231">
    <property type="component" value="Unassembled WGS sequence"/>
</dbReference>
<evidence type="ECO:0000313" key="2">
    <source>
        <dbReference type="EMBL" id="SUX44358.1"/>
    </source>
</evidence>
<gene>
    <name evidence="2" type="ORF">NCTC13560_02480</name>
    <name evidence="1" type="ORF">SAMN05421682_11440</name>
</gene>
<dbReference type="OrthoDB" id="1091850at2"/>
<dbReference type="PROSITE" id="PS51257">
    <property type="entry name" value="PROKAR_LIPOPROTEIN"/>
    <property type="match status" value="1"/>
</dbReference>
<reference evidence="2 4" key="2">
    <citation type="submission" date="2018-06" db="EMBL/GenBank/DDBJ databases">
        <authorList>
            <consortium name="Pathogen Informatics"/>
            <person name="Doyle S."/>
        </authorList>
    </citation>
    <scope>NUCLEOTIDE SEQUENCE [LARGE SCALE GENOMIC DNA]</scope>
    <source>
        <strain evidence="2 4">NCTC13560</strain>
    </source>
</reference>
<dbReference type="GeneID" id="303673893"/>
<organism evidence="2 4">
    <name type="scientific">Chryseobacterium indoltheticum</name>
    <dbReference type="NCBI Taxonomy" id="254"/>
    <lineage>
        <taxon>Bacteria</taxon>
        <taxon>Pseudomonadati</taxon>
        <taxon>Bacteroidota</taxon>
        <taxon>Flavobacteriia</taxon>
        <taxon>Flavobacteriales</taxon>
        <taxon>Weeksellaceae</taxon>
        <taxon>Chryseobacterium group</taxon>
        <taxon>Chryseobacterium</taxon>
    </lineage>
</organism>
<dbReference type="Pfam" id="PF14064">
    <property type="entry name" value="HmuY"/>
    <property type="match status" value="2"/>
</dbReference>
<dbReference type="EMBL" id="FTMF01000014">
    <property type="protein sequence ID" value="SIR18752.1"/>
    <property type="molecule type" value="Genomic_DNA"/>
</dbReference>
<dbReference type="KEGG" id="cil:EG358_09305"/>
<reference evidence="1 3" key="1">
    <citation type="submission" date="2017-01" db="EMBL/GenBank/DDBJ databases">
        <authorList>
            <person name="Varghese N."/>
            <person name="Submissions S."/>
        </authorList>
    </citation>
    <scope>NUCLEOTIDE SEQUENCE [LARGE SCALE GENOMIC DNA]</scope>
    <source>
        <strain evidence="1 3">ATCC 27950</strain>
    </source>
</reference>
<evidence type="ECO:0000313" key="1">
    <source>
        <dbReference type="EMBL" id="SIR18752.1"/>
    </source>
</evidence>
<evidence type="ECO:0000313" key="4">
    <source>
        <dbReference type="Proteomes" id="UP000255231"/>
    </source>
</evidence>
<accession>A0A381FD00</accession>
<dbReference type="AlphaFoldDB" id="A0A381FD00"/>
<name>A0A381FD00_9FLAO</name>
<dbReference type="InterPro" id="IPR025921">
    <property type="entry name" value="HmuY"/>
</dbReference>
<protein>
    <submittedName>
        <fullName evidence="1">HmuY protein</fullName>
    </submittedName>
</protein>